<evidence type="ECO:0000256" key="2">
    <source>
        <dbReference type="ARBA" id="ARBA00022692"/>
    </source>
</evidence>
<dbReference type="AlphaFoldDB" id="A0A401GJT7"/>
<evidence type="ECO:0000256" key="6">
    <source>
        <dbReference type="SAM" id="Phobius"/>
    </source>
</evidence>
<comment type="caution">
    <text evidence="8">The sequence shown here is derived from an EMBL/GenBank/DDBJ whole genome shotgun (WGS) entry which is preliminary data.</text>
</comment>
<keyword evidence="7" id="KW-0732">Signal</keyword>
<reference evidence="8 9" key="1">
    <citation type="journal article" date="2018" name="Sci. Rep.">
        <title>Genome sequence of the cauliflower mushroom Sparassis crispa (Hanabiratake) and its association with beneficial usage.</title>
        <authorList>
            <person name="Kiyama R."/>
            <person name="Furutani Y."/>
            <person name="Kawaguchi K."/>
            <person name="Nakanishi T."/>
        </authorList>
    </citation>
    <scope>NUCLEOTIDE SEQUENCE [LARGE SCALE GENOMIC DNA]</scope>
</reference>
<feature type="region of interest" description="Disordered" evidence="5">
    <location>
        <begin position="411"/>
        <end position="456"/>
    </location>
</feature>
<dbReference type="FunCoup" id="A0A401GJT7">
    <property type="interactions" value="104"/>
</dbReference>
<proteinExistence type="predicted"/>
<dbReference type="Pfam" id="PF04142">
    <property type="entry name" value="Nuc_sug_transp"/>
    <property type="match status" value="1"/>
</dbReference>
<dbReference type="GeneID" id="38779354"/>
<evidence type="ECO:0000256" key="4">
    <source>
        <dbReference type="ARBA" id="ARBA00023136"/>
    </source>
</evidence>
<keyword evidence="4 6" id="KW-0472">Membrane</keyword>
<feature type="transmembrane region" description="Helical" evidence="6">
    <location>
        <begin position="207"/>
        <end position="230"/>
    </location>
</feature>
<feature type="transmembrane region" description="Helical" evidence="6">
    <location>
        <begin position="131"/>
        <end position="150"/>
    </location>
</feature>
<keyword evidence="9" id="KW-1185">Reference proteome</keyword>
<dbReference type="GO" id="GO:0000139">
    <property type="term" value="C:Golgi membrane"/>
    <property type="evidence" value="ECO:0007669"/>
    <property type="project" value="InterPro"/>
</dbReference>
<feature type="transmembrane region" description="Helical" evidence="6">
    <location>
        <begin position="52"/>
        <end position="70"/>
    </location>
</feature>
<evidence type="ECO:0000313" key="9">
    <source>
        <dbReference type="Proteomes" id="UP000287166"/>
    </source>
</evidence>
<feature type="transmembrane region" description="Helical" evidence="6">
    <location>
        <begin position="288"/>
        <end position="307"/>
    </location>
</feature>
<dbReference type="Gene3D" id="1.10.3730.20">
    <property type="match status" value="1"/>
</dbReference>
<keyword evidence="3 6" id="KW-1133">Transmembrane helix</keyword>
<feature type="compositionally biased region" description="Basic and acidic residues" evidence="5">
    <location>
        <begin position="447"/>
        <end position="456"/>
    </location>
</feature>
<name>A0A401GJT7_9APHY</name>
<dbReference type="STRING" id="139825.A0A401GJT7"/>
<dbReference type="InterPro" id="IPR007271">
    <property type="entry name" value="Nuc_sug_transpt"/>
</dbReference>
<protein>
    <recommendedName>
        <fullName evidence="10">Solute carrier family 35 member F6</fullName>
    </recommendedName>
</protein>
<evidence type="ECO:0000256" key="7">
    <source>
        <dbReference type="SAM" id="SignalP"/>
    </source>
</evidence>
<dbReference type="EMBL" id="BFAD01000004">
    <property type="protein sequence ID" value="GBE82437.1"/>
    <property type="molecule type" value="Genomic_DNA"/>
</dbReference>
<evidence type="ECO:0000256" key="3">
    <source>
        <dbReference type="ARBA" id="ARBA00022989"/>
    </source>
</evidence>
<dbReference type="InterPro" id="IPR037185">
    <property type="entry name" value="EmrE-like"/>
</dbReference>
<evidence type="ECO:0000256" key="5">
    <source>
        <dbReference type="SAM" id="MobiDB-lite"/>
    </source>
</evidence>
<evidence type="ECO:0000256" key="1">
    <source>
        <dbReference type="ARBA" id="ARBA00004141"/>
    </source>
</evidence>
<keyword evidence="2 6" id="KW-0812">Transmembrane</keyword>
<gene>
    <name evidence="8" type="ORF">SCP_0408210</name>
</gene>
<dbReference type="OrthoDB" id="408493at2759"/>
<comment type="subcellular location">
    <subcellularLocation>
        <location evidence="1">Membrane</location>
        <topology evidence="1">Multi-pass membrane protein</topology>
    </subcellularLocation>
</comment>
<feature type="transmembrane region" description="Helical" evidence="6">
    <location>
        <begin position="102"/>
        <end position="125"/>
    </location>
</feature>
<accession>A0A401GJT7</accession>
<feature type="chain" id="PRO_5019189955" description="Solute carrier family 35 member F6" evidence="7">
    <location>
        <begin position="22"/>
        <end position="456"/>
    </location>
</feature>
<feature type="transmembrane region" description="Helical" evidence="6">
    <location>
        <begin position="242"/>
        <end position="268"/>
    </location>
</feature>
<dbReference type="SUPFAM" id="SSF103481">
    <property type="entry name" value="Multidrug resistance efflux transporter EmrE"/>
    <property type="match status" value="1"/>
</dbReference>
<feature type="signal peptide" evidence="7">
    <location>
        <begin position="1"/>
        <end position="21"/>
    </location>
</feature>
<feature type="transmembrane region" description="Helical" evidence="6">
    <location>
        <begin position="328"/>
        <end position="346"/>
    </location>
</feature>
<sequence>MPNRTALVSALLLLGSLTALAGKWQDMLCVANCSDPNIAHHELYRQPVWQTLQMFFGEMLCFLPFAYVCCTTRRPRSPPSGEASPAARGGAQSTPPLHGCHFLLLWLPAACDLSGTTLMYVGLLYTPVSVYQMSRAALVLFVAVFSVLFLHRKLAPYQWVALVTVMAGVALVGLCSAIQQPVLAASPPMRPQSPAVPLEHKDTALGITHSLLGVFFILGAQVFTAAQFVIEEKLLSRYAAPGLAVVAFEGLFGFTTVLLLTPLLASYAAAAPELDLALGWRQLTQTRAVLLSGALTACAMALVNWCGISVTRYVGATARSLADTARTLVIWLVSLALGWEAFVWPVSLLQLAGFALLVYGTVSRFFLVRSVVALFYDFVPPPAFLRPPHAHSPKIALATLARHVHADEDESAAPLLAEPEPEDAEAEPTHVPVDRGESGFEAPLHGRAHEYGDASV</sequence>
<organism evidence="8 9">
    <name type="scientific">Sparassis crispa</name>
    <dbReference type="NCBI Taxonomy" id="139825"/>
    <lineage>
        <taxon>Eukaryota</taxon>
        <taxon>Fungi</taxon>
        <taxon>Dikarya</taxon>
        <taxon>Basidiomycota</taxon>
        <taxon>Agaricomycotina</taxon>
        <taxon>Agaricomycetes</taxon>
        <taxon>Polyporales</taxon>
        <taxon>Sparassidaceae</taxon>
        <taxon>Sparassis</taxon>
    </lineage>
</organism>
<dbReference type="Proteomes" id="UP000287166">
    <property type="component" value="Unassembled WGS sequence"/>
</dbReference>
<dbReference type="GO" id="GO:0015165">
    <property type="term" value="F:pyrimidine nucleotide-sugar transmembrane transporter activity"/>
    <property type="evidence" value="ECO:0007669"/>
    <property type="project" value="InterPro"/>
</dbReference>
<dbReference type="PANTHER" id="PTHR13146:SF0">
    <property type="entry name" value="SOLUTE CARRIER FAMILY 35 MEMBER F6"/>
    <property type="match status" value="1"/>
</dbReference>
<dbReference type="PANTHER" id="PTHR13146">
    <property type="match status" value="1"/>
</dbReference>
<feature type="transmembrane region" description="Helical" evidence="6">
    <location>
        <begin position="352"/>
        <end position="376"/>
    </location>
</feature>
<dbReference type="RefSeq" id="XP_027613350.1">
    <property type="nucleotide sequence ID" value="XM_027757549.1"/>
</dbReference>
<evidence type="ECO:0000313" key="8">
    <source>
        <dbReference type="EMBL" id="GBE82437.1"/>
    </source>
</evidence>
<dbReference type="InParanoid" id="A0A401GJT7"/>
<evidence type="ECO:0008006" key="10">
    <source>
        <dbReference type="Google" id="ProtNLM"/>
    </source>
</evidence>
<feature type="transmembrane region" description="Helical" evidence="6">
    <location>
        <begin position="157"/>
        <end position="179"/>
    </location>
</feature>